<protein>
    <submittedName>
        <fullName evidence="2">Arylesterase</fullName>
    </submittedName>
</protein>
<dbReference type="InterPro" id="IPR008265">
    <property type="entry name" value="Lipase_GDSL_AS"/>
</dbReference>
<dbReference type="PANTHER" id="PTHR30383:SF24">
    <property type="entry name" value="THIOESTERASE 1_PROTEASE 1_LYSOPHOSPHOLIPASE L1"/>
    <property type="match status" value="1"/>
</dbReference>
<dbReference type="PANTHER" id="PTHR30383">
    <property type="entry name" value="THIOESTERASE 1/PROTEASE 1/LYSOPHOSPHOLIPASE L1"/>
    <property type="match status" value="1"/>
</dbReference>
<gene>
    <name evidence="2" type="ORF">NP165_13590</name>
</gene>
<feature type="domain" description="SGNH hydrolase-type esterase" evidence="1">
    <location>
        <begin position="24"/>
        <end position="182"/>
    </location>
</feature>
<dbReference type="SUPFAM" id="SSF52266">
    <property type="entry name" value="SGNH hydrolase"/>
    <property type="match status" value="1"/>
</dbReference>
<sequence>MFRLLSLAIIVVFAFPVNASKLLILGDSLSAGYQMPIEKAWPTLLPDVLSQKGKAVNVINASISGDTTGNGIARLPQLLTQHQPDYVLIELGANDGLRGFPPALIQNNLVQLIDMVRVSNSTPILMQIRVLPNYGKRYTEAFAALYPTVATQSNVPLLPFFLEGVISKPDWMMDDGLHPRSEAQPWIAEFVANELINHL</sequence>
<dbReference type="InterPro" id="IPR036514">
    <property type="entry name" value="SGNH_hydro_sf"/>
</dbReference>
<dbReference type="CDD" id="cd01822">
    <property type="entry name" value="Lysophospholipase_L1_like"/>
    <property type="match status" value="1"/>
</dbReference>
<proteinExistence type="predicted"/>
<name>A0ABY5LS59_9VIBR</name>
<keyword evidence="3" id="KW-1185">Reference proteome</keyword>
<evidence type="ECO:0000313" key="3">
    <source>
        <dbReference type="Proteomes" id="UP001058602"/>
    </source>
</evidence>
<dbReference type="InterPro" id="IPR013830">
    <property type="entry name" value="SGNH_hydro"/>
</dbReference>
<dbReference type="Pfam" id="PF13472">
    <property type="entry name" value="Lipase_GDSL_2"/>
    <property type="match status" value="1"/>
</dbReference>
<evidence type="ECO:0000259" key="1">
    <source>
        <dbReference type="Pfam" id="PF13472"/>
    </source>
</evidence>
<organism evidence="2 3">
    <name type="scientific">Vibrio japonicus</name>
    <dbReference type="NCBI Taxonomy" id="1824638"/>
    <lineage>
        <taxon>Bacteria</taxon>
        <taxon>Pseudomonadati</taxon>
        <taxon>Pseudomonadota</taxon>
        <taxon>Gammaproteobacteria</taxon>
        <taxon>Vibrionales</taxon>
        <taxon>Vibrionaceae</taxon>
        <taxon>Vibrio</taxon>
    </lineage>
</organism>
<dbReference type="InterPro" id="IPR051532">
    <property type="entry name" value="Ester_Hydrolysis_Enzymes"/>
</dbReference>
<dbReference type="Proteomes" id="UP001058602">
    <property type="component" value="Chromosome 2"/>
</dbReference>
<reference evidence="2" key="1">
    <citation type="submission" date="2022-07" db="EMBL/GenBank/DDBJ databases">
        <title>Complete genome of Vibrio japonicus strain JCM 31412T and phylogenomic assessment of the Nereis clade of the genus Vibrio.</title>
        <authorList>
            <person name="Shlafstein M.D."/>
            <person name="Emsley S.A."/>
            <person name="Ushijima B."/>
            <person name="Videau P."/>
            <person name="Saw J.H."/>
        </authorList>
    </citation>
    <scope>NUCLEOTIDE SEQUENCE</scope>
    <source>
        <strain evidence="2">JCM 31412</strain>
    </source>
</reference>
<dbReference type="EMBL" id="CP102097">
    <property type="protein sequence ID" value="UUM32600.1"/>
    <property type="molecule type" value="Genomic_DNA"/>
</dbReference>
<accession>A0ABY5LS59</accession>
<dbReference type="PROSITE" id="PS01098">
    <property type="entry name" value="LIPASE_GDSL_SER"/>
    <property type="match status" value="1"/>
</dbReference>
<evidence type="ECO:0000313" key="2">
    <source>
        <dbReference type="EMBL" id="UUM32600.1"/>
    </source>
</evidence>
<dbReference type="Gene3D" id="3.40.50.1110">
    <property type="entry name" value="SGNH hydrolase"/>
    <property type="match status" value="1"/>
</dbReference>
<dbReference type="RefSeq" id="WP_257086268.1">
    <property type="nucleotide sequence ID" value="NZ_CP102097.1"/>
</dbReference>